<evidence type="ECO:0000256" key="6">
    <source>
        <dbReference type="ARBA" id="ARBA00023211"/>
    </source>
</evidence>
<dbReference type="Proteomes" id="UP000632498">
    <property type="component" value="Unassembled WGS sequence"/>
</dbReference>
<evidence type="ECO:0000256" key="7">
    <source>
        <dbReference type="SAM" id="MobiDB-lite"/>
    </source>
</evidence>
<dbReference type="InterPro" id="IPR000086">
    <property type="entry name" value="NUDIX_hydrolase_dom"/>
</dbReference>
<keyword evidence="5" id="KW-0460">Magnesium</keyword>
<dbReference type="PROSITE" id="PS51462">
    <property type="entry name" value="NUDIX"/>
    <property type="match status" value="1"/>
</dbReference>
<dbReference type="Gene3D" id="3.90.79.10">
    <property type="entry name" value="Nucleoside Triphosphate Pyrophosphohydrolase"/>
    <property type="match status" value="1"/>
</dbReference>
<evidence type="ECO:0000259" key="8">
    <source>
        <dbReference type="PROSITE" id="PS51462"/>
    </source>
</evidence>
<evidence type="ECO:0000256" key="5">
    <source>
        <dbReference type="ARBA" id="ARBA00022842"/>
    </source>
</evidence>
<dbReference type="InterPro" id="IPR045121">
    <property type="entry name" value="CoAse"/>
</dbReference>
<proteinExistence type="predicted"/>
<protein>
    <recommendedName>
        <fullName evidence="8">Nudix hydrolase domain-containing protein</fullName>
    </recommendedName>
</protein>
<comment type="cofactor">
    <cofactor evidence="1">
        <name>Mn(2+)</name>
        <dbReference type="ChEBI" id="CHEBI:29035"/>
    </cofactor>
</comment>
<gene>
    <name evidence="9" type="ORF">GCM10011332_20770</name>
</gene>
<evidence type="ECO:0000313" key="9">
    <source>
        <dbReference type="EMBL" id="GGF66505.1"/>
    </source>
</evidence>
<keyword evidence="4" id="KW-0378">Hydrolase</keyword>
<evidence type="ECO:0000256" key="2">
    <source>
        <dbReference type="ARBA" id="ARBA00001946"/>
    </source>
</evidence>
<feature type="compositionally biased region" description="Basic and acidic residues" evidence="7">
    <location>
        <begin position="13"/>
        <end position="25"/>
    </location>
</feature>
<dbReference type="Pfam" id="PF00293">
    <property type="entry name" value="NUDIX"/>
    <property type="match status" value="1"/>
</dbReference>
<dbReference type="GO" id="GO:0046872">
    <property type="term" value="F:metal ion binding"/>
    <property type="evidence" value="ECO:0007669"/>
    <property type="project" value="UniProtKB-KW"/>
</dbReference>
<evidence type="ECO:0000256" key="1">
    <source>
        <dbReference type="ARBA" id="ARBA00001936"/>
    </source>
</evidence>
<accession>A0A917C329</accession>
<comment type="cofactor">
    <cofactor evidence="2">
        <name>Mg(2+)</name>
        <dbReference type="ChEBI" id="CHEBI:18420"/>
    </cofactor>
</comment>
<keyword evidence="3" id="KW-0479">Metal-binding</keyword>
<dbReference type="AlphaFoldDB" id="A0A917C329"/>
<evidence type="ECO:0000256" key="3">
    <source>
        <dbReference type="ARBA" id="ARBA00022723"/>
    </source>
</evidence>
<feature type="region of interest" description="Disordered" evidence="7">
    <location>
        <begin position="1"/>
        <end position="25"/>
    </location>
</feature>
<dbReference type="NCBIfam" id="NF007980">
    <property type="entry name" value="PRK10707.1"/>
    <property type="match status" value="1"/>
</dbReference>
<feature type="domain" description="Nudix hydrolase" evidence="8">
    <location>
        <begin position="30"/>
        <end position="169"/>
    </location>
</feature>
<dbReference type="EMBL" id="BMHV01000013">
    <property type="protein sequence ID" value="GGF66505.1"/>
    <property type="molecule type" value="Genomic_DNA"/>
</dbReference>
<sequence length="194" mass="22255">MRDFFASYQPDPQDIRGDHDLNGFRPKPDNRAAAVLVPIIKRHDELSVLFTKRTDHLNNHPGQISFPGGHTEEDDETAAHAALRETEEEVGLPDRYIQVIGQLNDYVTRTGFRVTPIVGLVDFPYPTDPDDHEVAEVFEVPLPFLMDPGNHQKCSRIFMGKRRYFWAMPYNDYYIWGATAGMLRNFYDVLSGVK</sequence>
<evidence type="ECO:0000256" key="4">
    <source>
        <dbReference type="ARBA" id="ARBA00022801"/>
    </source>
</evidence>
<dbReference type="CDD" id="cd03426">
    <property type="entry name" value="NUDIX_CoAse_Nudt7"/>
    <property type="match status" value="1"/>
</dbReference>
<keyword evidence="10" id="KW-1185">Reference proteome</keyword>
<dbReference type="PANTHER" id="PTHR12992">
    <property type="entry name" value="NUDIX HYDROLASE"/>
    <property type="match status" value="1"/>
</dbReference>
<dbReference type="InterPro" id="IPR015797">
    <property type="entry name" value="NUDIX_hydrolase-like_dom_sf"/>
</dbReference>
<comment type="caution">
    <text evidence="9">The sequence shown here is derived from an EMBL/GenBank/DDBJ whole genome shotgun (WGS) entry which is preliminary data.</text>
</comment>
<reference evidence="9" key="1">
    <citation type="journal article" date="2014" name="Int. J. Syst. Evol. Microbiol.">
        <title>Complete genome sequence of Corynebacterium casei LMG S-19264T (=DSM 44701T), isolated from a smear-ripened cheese.</title>
        <authorList>
            <consortium name="US DOE Joint Genome Institute (JGI-PGF)"/>
            <person name="Walter F."/>
            <person name="Albersmeier A."/>
            <person name="Kalinowski J."/>
            <person name="Ruckert C."/>
        </authorList>
    </citation>
    <scope>NUCLEOTIDE SEQUENCE</scope>
    <source>
        <strain evidence="9">CGMCC 1.15254</strain>
    </source>
</reference>
<name>A0A917C329_9PROT</name>
<dbReference type="GO" id="GO:0010945">
    <property type="term" value="F:coenzyme A diphosphatase activity"/>
    <property type="evidence" value="ECO:0007669"/>
    <property type="project" value="InterPro"/>
</dbReference>
<dbReference type="SUPFAM" id="SSF55811">
    <property type="entry name" value="Nudix"/>
    <property type="match status" value="1"/>
</dbReference>
<reference evidence="9" key="2">
    <citation type="submission" date="2020-09" db="EMBL/GenBank/DDBJ databases">
        <authorList>
            <person name="Sun Q."/>
            <person name="Zhou Y."/>
        </authorList>
    </citation>
    <scope>NUCLEOTIDE SEQUENCE</scope>
    <source>
        <strain evidence="9">CGMCC 1.15254</strain>
    </source>
</reference>
<dbReference type="RefSeq" id="WP_229734314.1">
    <property type="nucleotide sequence ID" value="NZ_BMHV01000013.1"/>
</dbReference>
<evidence type="ECO:0000313" key="10">
    <source>
        <dbReference type="Proteomes" id="UP000632498"/>
    </source>
</evidence>
<keyword evidence="6" id="KW-0464">Manganese</keyword>
<organism evidence="9 10">
    <name type="scientific">Terasakiella brassicae</name>
    <dbReference type="NCBI Taxonomy" id="1634917"/>
    <lineage>
        <taxon>Bacteria</taxon>
        <taxon>Pseudomonadati</taxon>
        <taxon>Pseudomonadota</taxon>
        <taxon>Alphaproteobacteria</taxon>
        <taxon>Rhodospirillales</taxon>
        <taxon>Terasakiellaceae</taxon>
        <taxon>Terasakiella</taxon>
    </lineage>
</organism>
<dbReference type="PANTHER" id="PTHR12992:SF11">
    <property type="entry name" value="MITOCHONDRIAL COENZYME A DIPHOSPHATASE NUDT8"/>
    <property type="match status" value="1"/>
</dbReference>